<evidence type="ECO:0000256" key="5">
    <source>
        <dbReference type="SAM" id="SignalP"/>
    </source>
</evidence>
<evidence type="ECO:0000313" key="7">
    <source>
        <dbReference type="EMBL" id="BBI33590.1"/>
    </source>
</evidence>
<evidence type="ECO:0000313" key="8">
    <source>
        <dbReference type="Proteomes" id="UP000289856"/>
    </source>
</evidence>
<dbReference type="CDD" id="cd01146">
    <property type="entry name" value="FhuD"/>
    <property type="match status" value="1"/>
</dbReference>
<dbReference type="KEGG" id="cohn:KCTCHS21_29890"/>
<evidence type="ECO:0000256" key="2">
    <source>
        <dbReference type="ARBA" id="ARBA00008814"/>
    </source>
</evidence>
<dbReference type="PROSITE" id="PS51257">
    <property type="entry name" value="PROKAR_LIPOPROTEIN"/>
    <property type="match status" value="1"/>
</dbReference>
<dbReference type="Pfam" id="PF01497">
    <property type="entry name" value="Peripla_BP_2"/>
    <property type="match status" value="1"/>
</dbReference>
<dbReference type="EMBL" id="AP019400">
    <property type="protein sequence ID" value="BBI33590.1"/>
    <property type="molecule type" value="Genomic_DNA"/>
</dbReference>
<organism evidence="7 8">
    <name type="scientific">Cohnella abietis</name>
    <dbReference type="NCBI Taxonomy" id="2507935"/>
    <lineage>
        <taxon>Bacteria</taxon>
        <taxon>Bacillati</taxon>
        <taxon>Bacillota</taxon>
        <taxon>Bacilli</taxon>
        <taxon>Bacillales</taxon>
        <taxon>Paenibacillaceae</taxon>
        <taxon>Cohnella</taxon>
    </lineage>
</organism>
<evidence type="ECO:0000259" key="6">
    <source>
        <dbReference type="PROSITE" id="PS50983"/>
    </source>
</evidence>
<comment type="subcellular location">
    <subcellularLocation>
        <location evidence="1">Cell envelope</location>
    </subcellularLocation>
</comment>
<dbReference type="SUPFAM" id="SSF53807">
    <property type="entry name" value="Helical backbone' metal receptor"/>
    <property type="match status" value="1"/>
</dbReference>
<keyword evidence="4 5" id="KW-0732">Signal</keyword>
<dbReference type="PROSITE" id="PS50983">
    <property type="entry name" value="FE_B12_PBP"/>
    <property type="match status" value="1"/>
</dbReference>
<accession>A0A3T1D682</accession>
<evidence type="ECO:0000256" key="3">
    <source>
        <dbReference type="ARBA" id="ARBA00022448"/>
    </source>
</evidence>
<feature type="domain" description="Fe/B12 periplasmic-binding" evidence="6">
    <location>
        <begin position="58"/>
        <end position="318"/>
    </location>
</feature>
<dbReference type="AlphaFoldDB" id="A0A3T1D682"/>
<dbReference type="RefSeq" id="WP_179952677.1">
    <property type="nucleotide sequence ID" value="NZ_AP019400.1"/>
</dbReference>
<comment type="similarity">
    <text evidence="2">Belongs to the bacterial solute-binding protein 8 family.</text>
</comment>
<dbReference type="PANTHER" id="PTHR30532:SF21">
    <property type="entry name" value="SIDEROPHORE-BINDING LIPOPROTEIN YFIY-RELATED"/>
    <property type="match status" value="1"/>
</dbReference>
<sequence length="318" mass="35130">MNVQKMRLSFILSLVVAVTLVLSGCAEKSANKEETGKDGEYSVEHAMGKTVIPATPKRIVVLTNEGTEAVLSLGITPVGIVRAWGLDPTYQHLTEQLKDVQLLGDENQPNLELIASLKPDLILGNKFRQEKIYDQLSDIAPTVFSERLSGDWKLNYKVYADALNLKDKGASNLAAFDKKTADLKAELGDKASSKVSIVRFNPGGIVRIYYNDTFSGTILKQVGLLRPATQDKAEFSEDVGKERIPDMEGDVLFFFTYDDDKGGAAKAEEEWQKEELWKNLDVVKKGNVHKVYDGIWNSSGGIISANLVLDDLKKYLIG</sequence>
<dbReference type="InterPro" id="IPR002491">
    <property type="entry name" value="ABC_transptr_periplasmic_BD"/>
</dbReference>
<dbReference type="GO" id="GO:1901678">
    <property type="term" value="P:iron coordination entity transport"/>
    <property type="evidence" value="ECO:0007669"/>
    <property type="project" value="UniProtKB-ARBA"/>
</dbReference>
<dbReference type="Gene3D" id="3.40.50.1980">
    <property type="entry name" value="Nitrogenase molybdenum iron protein domain"/>
    <property type="match status" value="2"/>
</dbReference>
<dbReference type="GO" id="GO:0030288">
    <property type="term" value="C:outer membrane-bounded periplasmic space"/>
    <property type="evidence" value="ECO:0007669"/>
    <property type="project" value="TreeGrafter"/>
</dbReference>
<keyword evidence="3" id="KW-0813">Transport</keyword>
<dbReference type="InterPro" id="IPR051313">
    <property type="entry name" value="Bact_iron-sidero_bind"/>
</dbReference>
<evidence type="ECO:0000256" key="4">
    <source>
        <dbReference type="ARBA" id="ARBA00022729"/>
    </source>
</evidence>
<proteinExistence type="inferred from homology"/>
<evidence type="ECO:0000256" key="1">
    <source>
        <dbReference type="ARBA" id="ARBA00004196"/>
    </source>
</evidence>
<reference evidence="7 8" key="1">
    <citation type="submission" date="2019-01" db="EMBL/GenBank/DDBJ databases">
        <title>Complete genome sequence of Cohnella hallensis HS21 isolated from Korean fir (Abies koreana) rhizospheric soil.</title>
        <authorList>
            <person name="Jiang L."/>
            <person name="Kang S.W."/>
            <person name="Kim S."/>
            <person name="Jung J."/>
            <person name="Kim C.Y."/>
            <person name="Kim D.H."/>
            <person name="Kim S.W."/>
            <person name="Lee J."/>
        </authorList>
    </citation>
    <scope>NUCLEOTIDE SEQUENCE [LARGE SCALE GENOMIC DNA]</scope>
    <source>
        <strain evidence="7 8">HS21</strain>
    </source>
</reference>
<keyword evidence="8" id="KW-1185">Reference proteome</keyword>
<gene>
    <name evidence="7" type="primary">fecB</name>
    <name evidence="7" type="ORF">KCTCHS21_29890</name>
</gene>
<dbReference type="PANTHER" id="PTHR30532">
    <property type="entry name" value="IRON III DICITRATE-BINDING PERIPLASMIC PROTEIN"/>
    <property type="match status" value="1"/>
</dbReference>
<feature type="signal peptide" evidence="5">
    <location>
        <begin position="1"/>
        <end position="23"/>
    </location>
</feature>
<protein>
    <submittedName>
        <fullName evidence="7">Iron siderophore-binding protein</fullName>
    </submittedName>
</protein>
<name>A0A3T1D682_9BACL</name>
<dbReference type="Proteomes" id="UP000289856">
    <property type="component" value="Chromosome"/>
</dbReference>
<feature type="chain" id="PRO_5038535299" evidence="5">
    <location>
        <begin position="24"/>
        <end position="318"/>
    </location>
</feature>